<name>A0A844G5P7_9BACT</name>
<dbReference type="InterPro" id="IPR012340">
    <property type="entry name" value="NA-bd_OB-fold"/>
</dbReference>
<comment type="caution">
    <text evidence="2">Lacks conserved residue(s) required for the propagation of feature annotation.</text>
</comment>
<dbReference type="GO" id="GO:0003697">
    <property type="term" value="F:single-stranded DNA binding"/>
    <property type="evidence" value="ECO:0007669"/>
    <property type="project" value="UniProtKB-UniRule"/>
</dbReference>
<dbReference type="HAMAP" id="MF_00984">
    <property type="entry name" value="SSB"/>
    <property type="match status" value="1"/>
</dbReference>
<dbReference type="PANTHER" id="PTHR10302:SF27">
    <property type="entry name" value="SINGLE-STRANDED DNA-BINDING PROTEIN"/>
    <property type="match status" value="1"/>
</dbReference>
<dbReference type="EMBL" id="VUNS01000016">
    <property type="protein sequence ID" value="MST98222.1"/>
    <property type="molecule type" value="Genomic_DNA"/>
</dbReference>
<dbReference type="InterPro" id="IPR000424">
    <property type="entry name" value="Primosome_PriB/ssb"/>
</dbReference>
<reference evidence="5 6" key="1">
    <citation type="submission" date="2019-08" db="EMBL/GenBank/DDBJ databases">
        <title>In-depth cultivation of the pig gut microbiome towards novel bacterial diversity and tailored functional studies.</title>
        <authorList>
            <person name="Wylensek D."/>
            <person name="Hitch T.C.A."/>
            <person name="Clavel T."/>
        </authorList>
    </citation>
    <scope>NUCLEOTIDE SEQUENCE [LARGE SCALE GENOMIC DNA]</scope>
    <source>
        <strain evidence="5 6">BBE-744-WT-12</strain>
    </source>
</reference>
<dbReference type="GO" id="GO:0006310">
    <property type="term" value="P:DNA recombination"/>
    <property type="evidence" value="ECO:0007669"/>
    <property type="project" value="UniProtKB-UniRule"/>
</dbReference>
<keyword evidence="2" id="KW-0227">DNA damage</keyword>
<sequence>MASLNKVFLLGNLTRDPDLRALPSGSAVCEFGIAVNRRYMSSNGQEVEEPCFVDIVVWGRSAESCKQYLEKGSQVMIEGRLQLDQWEDRNGGGKRSRLRVIAEQVQFLSRRPGGDGQQGGYGDGGQSYGGGRQGGYGGQQGGGYSQQPRGNGGYGQPRQAPQGGMPRAPQQPQGGMPRAPQPEMPPMPDNAFNPDEGMEDDIPF</sequence>
<dbReference type="Proteomes" id="UP000435649">
    <property type="component" value="Unassembled WGS sequence"/>
</dbReference>
<dbReference type="RefSeq" id="WP_106053706.1">
    <property type="nucleotide sequence ID" value="NZ_CALXOB010000050.1"/>
</dbReference>
<dbReference type="Gene3D" id="2.40.50.140">
    <property type="entry name" value="Nucleic acid-binding proteins"/>
    <property type="match status" value="1"/>
</dbReference>
<evidence type="ECO:0000256" key="1">
    <source>
        <dbReference type="ARBA" id="ARBA00023125"/>
    </source>
</evidence>
<dbReference type="AlphaFoldDB" id="A0A844G5P7"/>
<dbReference type="GO" id="GO:0009295">
    <property type="term" value="C:nucleoid"/>
    <property type="evidence" value="ECO:0007669"/>
    <property type="project" value="TreeGrafter"/>
</dbReference>
<keyword evidence="2" id="KW-0233">DNA recombination</keyword>
<evidence type="ECO:0000256" key="3">
    <source>
        <dbReference type="RuleBase" id="RU000524"/>
    </source>
</evidence>
<gene>
    <name evidence="5" type="primary">ssb</name>
    <name evidence="5" type="ORF">FYJ85_14350</name>
</gene>
<organism evidence="5 6">
    <name type="scientific">Victivallis lenta</name>
    <dbReference type="NCBI Taxonomy" id="2606640"/>
    <lineage>
        <taxon>Bacteria</taxon>
        <taxon>Pseudomonadati</taxon>
        <taxon>Lentisphaerota</taxon>
        <taxon>Lentisphaeria</taxon>
        <taxon>Victivallales</taxon>
        <taxon>Victivallaceae</taxon>
        <taxon>Victivallis</taxon>
    </lineage>
</organism>
<dbReference type="PROSITE" id="PS50935">
    <property type="entry name" value="SSB"/>
    <property type="match status" value="1"/>
</dbReference>
<keyword evidence="1 2" id="KW-0238">DNA-binding</keyword>
<dbReference type="PANTHER" id="PTHR10302">
    <property type="entry name" value="SINGLE-STRANDED DNA-BINDING PROTEIN"/>
    <property type="match status" value="1"/>
</dbReference>
<keyword evidence="2" id="KW-0235">DNA replication</keyword>
<feature type="compositionally biased region" description="Pro residues" evidence="4">
    <location>
        <begin position="179"/>
        <end position="188"/>
    </location>
</feature>
<keyword evidence="6" id="KW-1185">Reference proteome</keyword>
<proteinExistence type="inferred from homology"/>
<evidence type="ECO:0000313" key="6">
    <source>
        <dbReference type="Proteomes" id="UP000435649"/>
    </source>
</evidence>
<dbReference type="GO" id="GO:0006281">
    <property type="term" value="P:DNA repair"/>
    <property type="evidence" value="ECO:0007669"/>
    <property type="project" value="UniProtKB-UniRule"/>
</dbReference>
<comment type="function">
    <text evidence="2">Plays an important role in DNA replication, recombination and repair. Binds to ssDNA and to an array of partner proteins to recruit them to their sites of action during DNA metabolism.</text>
</comment>
<evidence type="ECO:0000313" key="5">
    <source>
        <dbReference type="EMBL" id="MST98222.1"/>
    </source>
</evidence>
<dbReference type="Pfam" id="PF00436">
    <property type="entry name" value="SSB"/>
    <property type="match status" value="1"/>
</dbReference>
<feature type="region of interest" description="Disordered" evidence="4">
    <location>
        <begin position="108"/>
        <end position="204"/>
    </location>
</feature>
<dbReference type="NCBIfam" id="TIGR00621">
    <property type="entry name" value="ssb"/>
    <property type="match status" value="1"/>
</dbReference>
<dbReference type="SUPFAM" id="SSF50249">
    <property type="entry name" value="Nucleic acid-binding proteins"/>
    <property type="match status" value="1"/>
</dbReference>
<dbReference type="InterPro" id="IPR011344">
    <property type="entry name" value="ssDNA-bd"/>
</dbReference>
<evidence type="ECO:0000256" key="4">
    <source>
        <dbReference type="SAM" id="MobiDB-lite"/>
    </source>
</evidence>
<feature type="short sequence motif" description="Important for interaction with partner proteins" evidence="2">
    <location>
        <begin position="199"/>
        <end position="204"/>
    </location>
</feature>
<comment type="subunit">
    <text evidence="2">Homotetramer.</text>
</comment>
<dbReference type="GO" id="GO:0006260">
    <property type="term" value="P:DNA replication"/>
    <property type="evidence" value="ECO:0007669"/>
    <property type="project" value="UniProtKB-UniRule"/>
</dbReference>
<comment type="caution">
    <text evidence="5">The sequence shown here is derived from an EMBL/GenBank/DDBJ whole genome shotgun (WGS) entry which is preliminary data.</text>
</comment>
<evidence type="ECO:0000256" key="2">
    <source>
        <dbReference type="HAMAP-Rule" id="MF_00984"/>
    </source>
</evidence>
<accession>A0A844G5P7</accession>
<feature type="compositionally biased region" description="Gly residues" evidence="4">
    <location>
        <begin position="114"/>
        <end position="155"/>
    </location>
</feature>
<dbReference type="CDD" id="cd04496">
    <property type="entry name" value="SSB_OBF"/>
    <property type="match status" value="1"/>
</dbReference>
<keyword evidence="2" id="KW-0234">DNA repair</keyword>
<protein>
    <recommendedName>
        <fullName evidence="2 3">Single-stranded DNA-binding protein</fullName>
        <shortName evidence="2">SSB</shortName>
    </recommendedName>
</protein>